<keyword evidence="1" id="KW-0812">Transmembrane</keyword>
<protein>
    <submittedName>
        <fullName evidence="2">BclB domain-containing protein</fullName>
    </submittedName>
</protein>
<dbReference type="PATRIC" id="fig|1679170.3.peg.3022"/>
<keyword evidence="1" id="KW-0472">Membrane</keyword>
<evidence type="ECO:0000313" key="2">
    <source>
        <dbReference type="EMBL" id="KMY52341.1"/>
    </source>
</evidence>
<organism evidence="2 3">
    <name type="scientific">Peribacillus loiseleuriae</name>
    <dbReference type="NCBI Taxonomy" id="1679170"/>
    <lineage>
        <taxon>Bacteria</taxon>
        <taxon>Bacillati</taxon>
        <taxon>Bacillota</taxon>
        <taxon>Bacilli</taxon>
        <taxon>Bacillales</taxon>
        <taxon>Bacillaceae</taxon>
        <taxon>Peribacillus</taxon>
    </lineage>
</organism>
<feature type="transmembrane region" description="Helical" evidence="1">
    <location>
        <begin position="132"/>
        <end position="155"/>
    </location>
</feature>
<dbReference type="AlphaFoldDB" id="A0A0K9H0E1"/>
<keyword evidence="3" id="KW-1185">Reference proteome</keyword>
<evidence type="ECO:0000313" key="3">
    <source>
        <dbReference type="Proteomes" id="UP000037146"/>
    </source>
</evidence>
<comment type="caution">
    <text evidence="2">The sequence shown here is derived from an EMBL/GenBank/DDBJ whole genome shotgun (WGS) entry which is preliminary data.</text>
</comment>
<sequence length="160" mass="15524">MTVLVGGLAGTTGLIGFGNSAPAVLIGGTTIDLTGAAGTLLNMAFTAPRSGTITSVSAFFSTTVALSLLTSSVTVTAQLFRSAGPTANNTFTAIPGASVTLAPSLTGIIAIGDISQGLTTGLTIPVSAGDRLLMVFSVAGTGITLLTTVAGYASAGITIN</sequence>
<evidence type="ECO:0000256" key="1">
    <source>
        <dbReference type="SAM" id="Phobius"/>
    </source>
</evidence>
<dbReference type="Proteomes" id="UP000037146">
    <property type="component" value="Unassembled WGS sequence"/>
</dbReference>
<reference evidence="3" key="1">
    <citation type="submission" date="2015-07" db="EMBL/GenBank/DDBJ databases">
        <title>Genome sequencing project for genomic taxonomy and phylogenomics of Bacillus-like bacteria.</title>
        <authorList>
            <person name="Liu B."/>
            <person name="Wang J."/>
            <person name="Zhu Y."/>
            <person name="Liu G."/>
            <person name="Chen Q."/>
            <person name="Chen Z."/>
            <person name="Lan J."/>
            <person name="Che J."/>
            <person name="Ge C."/>
            <person name="Shi H."/>
            <person name="Pan Z."/>
            <person name="Liu X."/>
        </authorList>
    </citation>
    <scope>NUCLEOTIDE SEQUENCE [LARGE SCALE GENOMIC DNA]</scope>
    <source>
        <strain evidence="3">FJAT-27997</strain>
    </source>
</reference>
<keyword evidence="1" id="KW-1133">Transmembrane helix</keyword>
<name>A0A0K9H0E1_9BACI</name>
<dbReference type="EMBL" id="LFZW01000001">
    <property type="protein sequence ID" value="KMY52341.1"/>
    <property type="molecule type" value="Genomic_DNA"/>
</dbReference>
<feature type="transmembrane region" description="Helical" evidence="1">
    <location>
        <begin position="92"/>
        <end position="112"/>
    </location>
</feature>
<gene>
    <name evidence="2" type="ORF">AC625_13260</name>
</gene>
<proteinExistence type="predicted"/>
<dbReference type="NCBIfam" id="TIGR03721">
    <property type="entry name" value="exospore_TM"/>
    <property type="match status" value="1"/>
</dbReference>
<accession>A0A0K9H0E1</accession>
<dbReference type="InterPro" id="IPR021210">
    <property type="entry name" value="Exosporium_BclB"/>
</dbReference>
<feature type="transmembrane region" description="Helical" evidence="1">
    <location>
        <begin position="58"/>
        <end position="80"/>
    </location>
</feature>
<dbReference type="STRING" id="1679170.AC625_13260"/>